<evidence type="ECO:0008006" key="5">
    <source>
        <dbReference type="Google" id="ProtNLM"/>
    </source>
</evidence>
<dbReference type="PATRIC" id="fig|1276221.3.peg.476"/>
<feature type="compositionally biased region" description="Acidic residues" evidence="1">
    <location>
        <begin position="508"/>
        <end position="517"/>
    </location>
</feature>
<evidence type="ECO:0000313" key="4">
    <source>
        <dbReference type="Proteomes" id="UP000014983"/>
    </source>
</evidence>
<evidence type="ECO:0000256" key="1">
    <source>
        <dbReference type="SAM" id="MobiDB-lite"/>
    </source>
</evidence>
<feature type="signal peptide" evidence="2">
    <location>
        <begin position="1"/>
        <end position="20"/>
    </location>
</feature>
<dbReference type="NCBIfam" id="NF038029">
    <property type="entry name" value="LP_plasma"/>
    <property type="match status" value="1"/>
</dbReference>
<organism evidence="3 4">
    <name type="scientific">Spiroplasma diminutum CUAS-1</name>
    <dbReference type="NCBI Taxonomy" id="1276221"/>
    <lineage>
        <taxon>Bacteria</taxon>
        <taxon>Bacillati</taxon>
        <taxon>Mycoplasmatota</taxon>
        <taxon>Mollicutes</taxon>
        <taxon>Entomoplasmatales</taxon>
        <taxon>Spiroplasmataceae</taxon>
        <taxon>Spiroplasma</taxon>
    </lineage>
</organism>
<keyword evidence="4" id="KW-1185">Reference proteome</keyword>
<dbReference type="EMBL" id="CP005076">
    <property type="protein sequence ID" value="AGR42180.1"/>
    <property type="molecule type" value="Genomic_DNA"/>
</dbReference>
<keyword evidence="2" id="KW-0732">Signal</keyword>
<reference evidence="3 4" key="1">
    <citation type="journal article" date="2013" name="Genome Biol. Evol.">
        <title>Comparison of metabolic capacities and inference of gene content evolution in mosquito-associated Spiroplasma diminutum and S. taiwanense.</title>
        <authorList>
            <person name="Lo W.S."/>
            <person name="Ku C."/>
            <person name="Chen L.L."/>
            <person name="Chang T.H."/>
            <person name="Kuo C.H."/>
        </authorList>
    </citation>
    <scope>NUCLEOTIDE SEQUENCE [LARGE SCALE GENOMIC DNA]</scope>
    <source>
        <strain evidence="3">CUAS-1</strain>
    </source>
</reference>
<evidence type="ECO:0000313" key="3">
    <source>
        <dbReference type="EMBL" id="AGR42180.1"/>
    </source>
</evidence>
<proteinExistence type="predicted"/>
<accession>S5MJQ2</accession>
<dbReference type="Proteomes" id="UP000014983">
    <property type="component" value="Chromosome"/>
</dbReference>
<feature type="region of interest" description="Disordered" evidence="1">
    <location>
        <begin position="504"/>
        <end position="525"/>
    </location>
</feature>
<dbReference type="KEGG" id="sdi:SDIMI_v3c04760"/>
<protein>
    <recommendedName>
        <fullName evidence="5">MOLPALP family lipoprotein</fullName>
    </recommendedName>
</protein>
<evidence type="ECO:0000256" key="2">
    <source>
        <dbReference type="SAM" id="SignalP"/>
    </source>
</evidence>
<dbReference type="InParanoid" id="S5MJQ2"/>
<dbReference type="RefSeq" id="WP_020836412.1">
    <property type="nucleotide sequence ID" value="NC_021833.1"/>
</dbReference>
<sequence length="697" mass="77897">MKKLLSLMGAITMSASTASAVVACGNKVAPENPSKPDEGFETEARQDTISKLMSQYSKTLFLNQNALSDNETHFSSKYYMDNNVKNEYLKDLGLTKFDESENVESNAKFNTIASKYFNVNNMLASDLKLSDNVYQDYVLDPGVEDEGIVDAIKNTIPQVLGFLSDPAQLQQLIAAVAQNPAMIESIVSPELLKTIGNVLNQDALQALENAFSNDLYKDMSYQTALNSSVIGLSNAINKIIDGKGAEKLSYASQQDIDDNISSATSTLVDKMKSIMDGEVELKVDFLENIDSIAEVIRFVRTLLVYLEQFSYDEMTSSVLTLEIIEVKRSRIVDTNQIDIKQIFKKLNFMVNNDETGIVFKNYIGALFVTNSKNFSVTKDFTEKVNDGLMGILSKFAIKAMGQDKINAGFFNIYVNALVRSFINGGINKEYGGTLFSTVIGLIFTVQGMLPSPVKEIISKIKDNGDADKFKEDWMGYLWNNSNTKLNFSIKDLLTVPMNQISLSGLTENSEEDVEQNEEEQKRFNEAKPSSMDFITNKSLKEIVNDLDSAFSQTTNSTLNFNDLGELISRLKKDSTLENALKDINNMFEVLGMNSDGTVKEGSVFEQFFKILESNKEIFSQTGNVLSKWKDENDEKISALKTEAINLFKRISVVIKRNAINDFEYTVTDGTVENVFNIILKYNKNSKLEIGEIKLLVH</sequence>
<feature type="chain" id="PRO_5004537931" description="MOLPALP family lipoprotein" evidence="2">
    <location>
        <begin position="21"/>
        <end position="697"/>
    </location>
</feature>
<gene>
    <name evidence="3" type="ORF">SDIMI_v3c04760</name>
</gene>
<dbReference type="InterPro" id="IPR054816">
    <property type="entry name" value="Lipoprotein_mollicutes-type_CS"/>
</dbReference>
<dbReference type="OrthoDB" id="387392at2"/>
<name>S5MJQ2_9MOLU</name>
<dbReference type="AlphaFoldDB" id="S5MJQ2"/>
<dbReference type="STRING" id="1276221.SDIMI_v3c04760"/>
<dbReference type="NCBIfam" id="NF045726">
    <property type="entry name" value="XXplasma_LP"/>
    <property type="match status" value="1"/>
</dbReference>
<dbReference type="PROSITE" id="PS51257">
    <property type="entry name" value="PROKAR_LIPOPROTEIN"/>
    <property type="match status" value="1"/>
</dbReference>
<dbReference type="HOGENOM" id="CLU_401643_0_0_14"/>